<dbReference type="InterPro" id="IPR017583">
    <property type="entry name" value="Tagatose/fructose_Pkinase"/>
</dbReference>
<dbReference type="HAMAP" id="MF_01557">
    <property type="entry name" value="LacC"/>
    <property type="match status" value="1"/>
</dbReference>
<dbReference type="AlphaFoldDB" id="A0A060RG61"/>
<dbReference type="InterPro" id="IPR011611">
    <property type="entry name" value="PfkB_dom"/>
</dbReference>
<dbReference type="GO" id="GO:0005829">
    <property type="term" value="C:cytosol"/>
    <property type="evidence" value="ECO:0007669"/>
    <property type="project" value="TreeGrafter"/>
</dbReference>
<dbReference type="Gene3D" id="3.40.1190.20">
    <property type="match status" value="1"/>
</dbReference>
<dbReference type="GO" id="GO:0005524">
    <property type="term" value="F:ATP binding"/>
    <property type="evidence" value="ECO:0007669"/>
    <property type="project" value="UniProtKB-KW"/>
</dbReference>
<evidence type="ECO:0000256" key="1">
    <source>
        <dbReference type="ARBA" id="ARBA00005380"/>
    </source>
</evidence>
<dbReference type="Proteomes" id="UP000027584">
    <property type="component" value="Unassembled WGS sequence"/>
</dbReference>
<comment type="catalytic activity">
    <reaction evidence="7 9">
        <text>D-tagatofuranose 6-phosphate + ATP = D-tagatofuranose 1,6-bisphosphate + ADP + H(+)</text>
        <dbReference type="Rhea" id="RHEA:12420"/>
        <dbReference type="ChEBI" id="CHEBI:15378"/>
        <dbReference type="ChEBI" id="CHEBI:30616"/>
        <dbReference type="ChEBI" id="CHEBI:58694"/>
        <dbReference type="ChEBI" id="CHEBI:58695"/>
        <dbReference type="ChEBI" id="CHEBI:456216"/>
        <dbReference type="EC" id="2.7.1.144"/>
    </reaction>
</comment>
<dbReference type="InterPro" id="IPR002173">
    <property type="entry name" value="Carboh/pur_kinase_PfkB_CS"/>
</dbReference>
<feature type="domain" description="Carbohydrate kinase PfkB" evidence="10">
    <location>
        <begin position="7"/>
        <end position="292"/>
    </location>
</feature>
<comment type="similarity">
    <text evidence="7 9">Belongs to the carbohydrate kinase PfkB family. LacC subfamily.</text>
</comment>
<keyword evidence="3 7" id="KW-0423">Lactose metabolism</keyword>
<reference evidence="11 12" key="2">
    <citation type="submission" date="2014-05" db="EMBL/GenBank/DDBJ databases">
        <title>Genome sequence of Streptococcus gallolyticus.</title>
        <authorList>
            <person name="Del Campo R."/>
        </authorList>
    </citation>
    <scope>NUCLEOTIDE SEQUENCE [LARGE SCALE GENOMIC DNA]</scope>
    <source>
        <strain evidence="11 12">LMG17956</strain>
    </source>
</reference>
<dbReference type="PROSITE" id="PS00583">
    <property type="entry name" value="PFKB_KINASES_1"/>
    <property type="match status" value="1"/>
</dbReference>
<dbReference type="PANTHER" id="PTHR46566">
    <property type="entry name" value="1-PHOSPHOFRUCTOKINASE-RELATED"/>
    <property type="match status" value="1"/>
</dbReference>
<evidence type="ECO:0000256" key="8">
    <source>
        <dbReference type="NCBIfam" id="TIGR01231"/>
    </source>
</evidence>
<evidence type="ECO:0000256" key="4">
    <source>
        <dbReference type="ARBA" id="ARBA00022741"/>
    </source>
</evidence>
<sequence length="310" mass="33772">MILTVTLNPSIDISYPLDELTLDTVNRVSEVKKTAGGKGLNVTRVLSEIGDNVTATGFIGGKLGDFLTSRLDQNGIQHRFFPIHGETRNCIAILHEGLQTEVLEAGPMIDRDEADGFLNHFRYLCPSYEVITISGSLPAGLESDYYQKVIGLANSQGKKVVLDCSGKALEAVLTGDDKPFVIKPNTEELSQLVGREVSDDVDELKEILQDDLFAGIDWVVVSLGSKGAFAKHGDHYYRVTIPKIDVVNPVGSGDSTVAGIASAIIHNLSDKDFLRHANALGMLNAQEKMTGHVNMTNYENLFNQIQVEEV</sequence>
<dbReference type="NCBIfam" id="TIGR01231">
    <property type="entry name" value="lacC"/>
    <property type="match status" value="1"/>
</dbReference>
<dbReference type="SUPFAM" id="SSF53613">
    <property type="entry name" value="Ribokinase-like"/>
    <property type="match status" value="1"/>
</dbReference>
<gene>
    <name evidence="7" type="primary">lacC</name>
    <name evidence="11" type="ORF">BN963_SGAL_00652</name>
</gene>
<dbReference type="GO" id="GO:0008443">
    <property type="term" value="F:phosphofructokinase activity"/>
    <property type="evidence" value="ECO:0007669"/>
    <property type="project" value="TreeGrafter"/>
</dbReference>
<dbReference type="NCBIfam" id="NF010033">
    <property type="entry name" value="PRK13508.1"/>
    <property type="match status" value="1"/>
</dbReference>
<dbReference type="NCBIfam" id="TIGR03168">
    <property type="entry name" value="1-PFK"/>
    <property type="match status" value="1"/>
</dbReference>
<comment type="caution">
    <text evidence="11">The sequence shown here is derived from an EMBL/GenBank/DDBJ whole genome shotgun (WGS) entry which is preliminary data.</text>
</comment>
<dbReference type="UniPathway" id="UPA00704">
    <property type="reaction ID" value="UER00715"/>
</dbReference>
<evidence type="ECO:0000256" key="2">
    <source>
        <dbReference type="ARBA" id="ARBA00022679"/>
    </source>
</evidence>
<evidence type="ECO:0000313" key="11">
    <source>
        <dbReference type="EMBL" id="CDO17459.1"/>
    </source>
</evidence>
<evidence type="ECO:0000256" key="7">
    <source>
        <dbReference type="HAMAP-Rule" id="MF_01557"/>
    </source>
</evidence>
<comment type="pathway">
    <text evidence="7 9">Carbohydrate metabolism; D-tagatose 6-phosphate degradation; D-glyceraldehyde 3-phosphate and glycerone phosphate from D-tagatose 6-phosphate: step 1/2.</text>
</comment>
<evidence type="ECO:0000256" key="9">
    <source>
        <dbReference type="PIRNR" id="PIRNR000535"/>
    </source>
</evidence>
<dbReference type="PROSITE" id="PS00584">
    <property type="entry name" value="PFKB_KINASES_2"/>
    <property type="match status" value="1"/>
</dbReference>
<keyword evidence="5 7" id="KW-0418">Kinase</keyword>
<organism evidence="11 12">
    <name type="scientific">Streptococcus gallolyticus</name>
    <dbReference type="NCBI Taxonomy" id="315405"/>
    <lineage>
        <taxon>Bacteria</taxon>
        <taxon>Bacillati</taxon>
        <taxon>Bacillota</taxon>
        <taxon>Bacilli</taxon>
        <taxon>Lactobacillales</taxon>
        <taxon>Streptococcaceae</taxon>
        <taxon>Streptococcus</taxon>
    </lineage>
</organism>
<dbReference type="InterPro" id="IPR005926">
    <property type="entry name" value="LacC"/>
</dbReference>
<dbReference type="GO" id="GO:0044281">
    <property type="term" value="P:small molecule metabolic process"/>
    <property type="evidence" value="ECO:0007669"/>
    <property type="project" value="UniProtKB-ARBA"/>
</dbReference>
<dbReference type="PIRSF" id="PIRSF000535">
    <property type="entry name" value="1PFK/6PFK/LacC"/>
    <property type="match status" value="1"/>
</dbReference>
<name>A0A060RG61_9STRE</name>
<evidence type="ECO:0000313" key="12">
    <source>
        <dbReference type="Proteomes" id="UP000027584"/>
    </source>
</evidence>
<evidence type="ECO:0000256" key="5">
    <source>
        <dbReference type="ARBA" id="ARBA00022777"/>
    </source>
</evidence>
<dbReference type="GO" id="GO:0009024">
    <property type="term" value="F:tagatose-6-phosphate kinase activity"/>
    <property type="evidence" value="ECO:0007669"/>
    <property type="project" value="UniProtKB-UniRule"/>
</dbReference>
<dbReference type="PANTHER" id="PTHR46566:SF5">
    <property type="entry name" value="1-PHOSPHOFRUCTOKINASE"/>
    <property type="match status" value="1"/>
</dbReference>
<keyword evidence="2 7" id="KW-0808">Transferase</keyword>
<reference evidence="11 12" key="1">
    <citation type="submission" date="2014-02" db="EMBL/GenBank/DDBJ databases">
        <authorList>
            <person name="Manrique M."/>
        </authorList>
    </citation>
    <scope>NUCLEOTIDE SEQUENCE [LARGE SCALE GENOMIC DNA]</scope>
    <source>
        <strain evidence="11 12">LMG17956</strain>
    </source>
</reference>
<dbReference type="InterPro" id="IPR029056">
    <property type="entry name" value="Ribokinase-like"/>
</dbReference>
<evidence type="ECO:0000256" key="6">
    <source>
        <dbReference type="ARBA" id="ARBA00022840"/>
    </source>
</evidence>
<dbReference type="CDD" id="cd01164">
    <property type="entry name" value="FruK_PfkB_like"/>
    <property type="match status" value="1"/>
</dbReference>
<dbReference type="EC" id="2.7.1.144" evidence="7 8"/>
<dbReference type="EMBL" id="CCBC010000130">
    <property type="protein sequence ID" value="CDO17459.1"/>
    <property type="molecule type" value="Genomic_DNA"/>
</dbReference>
<comment type="similarity">
    <text evidence="1">Belongs to the carbohydrate kinase pfkB family.</text>
</comment>
<evidence type="ECO:0000259" key="10">
    <source>
        <dbReference type="Pfam" id="PF00294"/>
    </source>
</evidence>
<dbReference type="FunFam" id="3.40.1190.20:FF:000001">
    <property type="entry name" value="Phosphofructokinase"/>
    <property type="match status" value="1"/>
</dbReference>
<dbReference type="Pfam" id="PF00294">
    <property type="entry name" value="PfkB"/>
    <property type="match status" value="1"/>
</dbReference>
<protein>
    <recommendedName>
        <fullName evidence="7 8">Tagatose-6-phosphate kinase</fullName>
        <ecNumber evidence="7 8">2.7.1.144</ecNumber>
    </recommendedName>
    <alternativeName>
        <fullName evidence="7">Phosphotagatokinase</fullName>
    </alternativeName>
</protein>
<dbReference type="GO" id="GO:0019512">
    <property type="term" value="P:lactose catabolic process via tagatose-6-phosphate"/>
    <property type="evidence" value="ECO:0007669"/>
    <property type="project" value="InterPro"/>
</dbReference>
<evidence type="ECO:0000256" key="3">
    <source>
        <dbReference type="ARBA" id="ARBA00022736"/>
    </source>
</evidence>
<dbReference type="GO" id="GO:2001059">
    <property type="term" value="P:D-tagatose 6-phosphate catabolic process"/>
    <property type="evidence" value="ECO:0007669"/>
    <property type="project" value="UniProtKB-UniRule"/>
</dbReference>
<keyword evidence="4 7" id="KW-0547">Nucleotide-binding</keyword>
<accession>A0A060RG61</accession>
<proteinExistence type="inferred from homology"/>
<keyword evidence="6 7" id="KW-0067">ATP-binding</keyword>